<evidence type="ECO:0000313" key="4">
    <source>
        <dbReference type="Proteomes" id="UP000014614"/>
    </source>
</evidence>
<feature type="chain" id="PRO_5004514172" description="Lipocalin-like domain-containing protein" evidence="1">
    <location>
        <begin position="24"/>
        <end position="159"/>
    </location>
</feature>
<feature type="signal peptide" evidence="1">
    <location>
        <begin position="1"/>
        <end position="23"/>
    </location>
</feature>
<sequence>MKTRNMKTLFRIMTLFLTIFCFAGCDDDEEVLATLDVTAANLDGTWKLVEWNGAPLQEGSYCYITFSRKDKTYKMYDKFSSMYSNLKTGSFEIEKEKDLGYIISGNYDFGNGEWANSYIVTNLLATSMIWTIKDTPSDVQKFERCDKVPEEIENEVRDF</sequence>
<accession>S3YJB2</accession>
<dbReference type="Proteomes" id="UP000014614">
    <property type="component" value="Unassembled WGS sequence"/>
</dbReference>
<dbReference type="Pfam" id="PF13648">
    <property type="entry name" value="Lipocalin_4"/>
    <property type="match status" value="1"/>
</dbReference>
<dbReference type="InterPro" id="IPR024311">
    <property type="entry name" value="Lipocalin-like"/>
</dbReference>
<dbReference type="PATRIC" id="fig|1073351.3.peg.375"/>
<evidence type="ECO:0000259" key="2">
    <source>
        <dbReference type="Pfam" id="PF13648"/>
    </source>
</evidence>
<evidence type="ECO:0000256" key="1">
    <source>
        <dbReference type="SAM" id="SignalP"/>
    </source>
</evidence>
<dbReference type="HOGENOM" id="CLU_1709407_0_0_10"/>
<proteinExistence type="predicted"/>
<dbReference type="EMBL" id="ATFP01000006">
    <property type="protein sequence ID" value="EPH21742.1"/>
    <property type="molecule type" value="Genomic_DNA"/>
</dbReference>
<keyword evidence="1" id="KW-0732">Signal</keyword>
<name>S3YJB2_BACSE</name>
<reference evidence="3 4" key="1">
    <citation type="submission" date="2013-05" db="EMBL/GenBank/DDBJ databases">
        <title>The Genome Sequence of Bacteroides stercoris CC31F.</title>
        <authorList>
            <consortium name="The Broad Institute Genomics Platform"/>
            <person name="Earl A."/>
            <person name="Ward D."/>
            <person name="Feldgarden M."/>
            <person name="Gevers D."/>
            <person name="Oliphant K."/>
            <person name="Allen-Vercoe E."/>
            <person name="Walker B."/>
            <person name="Young S."/>
            <person name="Zeng Q."/>
            <person name="Gargeya S."/>
            <person name="Fitzgerald M."/>
            <person name="Haas B."/>
            <person name="Abouelleil A."/>
            <person name="Allen A.W."/>
            <person name="Alvarado L."/>
            <person name="Arachchi H.M."/>
            <person name="Berlin A.M."/>
            <person name="Chapman S.B."/>
            <person name="Gainer-Dewar J."/>
            <person name="Goldberg J."/>
            <person name="Griggs A."/>
            <person name="Gujja S."/>
            <person name="Hansen M."/>
            <person name="Howarth C."/>
            <person name="Imamovic A."/>
            <person name="Ireland A."/>
            <person name="Larimer J."/>
            <person name="McCowan C."/>
            <person name="Murphy C."/>
            <person name="Pearson M."/>
            <person name="Poon T.W."/>
            <person name="Priest M."/>
            <person name="Roberts A."/>
            <person name="Saif S."/>
            <person name="Shea T."/>
            <person name="Sisk P."/>
            <person name="Sykes S."/>
            <person name="Wortman J."/>
            <person name="Nusbaum C."/>
            <person name="Birren B."/>
        </authorList>
    </citation>
    <scope>NUCLEOTIDE SEQUENCE [LARGE SCALE GENOMIC DNA]</scope>
    <source>
        <strain evidence="3 4">CC31F</strain>
    </source>
</reference>
<gene>
    <name evidence="3" type="ORF">HMPREF1181_00385</name>
</gene>
<dbReference type="AlphaFoldDB" id="S3YJB2"/>
<evidence type="ECO:0000313" key="3">
    <source>
        <dbReference type="EMBL" id="EPH21742.1"/>
    </source>
</evidence>
<protein>
    <recommendedName>
        <fullName evidence="2">Lipocalin-like domain-containing protein</fullName>
    </recommendedName>
</protein>
<organism evidence="3 4">
    <name type="scientific">Bacteroides stercoris CC31F</name>
    <dbReference type="NCBI Taxonomy" id="1073351"/>
    <lineage>
        <taxon>Bacteria</taxon>
        <taxon>Pseudomonadati</taxon>
        <taxon>Bacteroidota</taxon>
        <taxon>Bacteroidia</taxon>
        <taxon>Bacteroidales</taxon>
        <taxon>Bacteroidaceae</taxon>
        <taxon>Bacteroides</taxon>
    </lineage>
</organism>
<comment type="caution">
    <text evidence="3">The sequence shown here is derived from an EMBL/GenBank/DDBJ whole genome shotgun (WGS) entry which is preliminary data.</text>
</comment>
<feature type="domain" description="Lipocalin-like" evidence="2">
    <location>
        <begin position="42"/>
        <end position="127"/>
    </location>
</feature>